<sequence>MARKISDELIDLKIVVNGDEAQKRVADLEKENEKLSESLREQKKIMENLSRQRKKDSEEYKNAEKEVKKLTEAIADNKKIIDIEIHGMNIMSLTMQQLQKRANDLRHVLTHMAPGTDEFKATQAELSQINTRINELRSGSRAATSTLNNLADKFNHYSGMAVALSATLVGVGMSIQSTIDLNNKMADAQTAVAKTTGMTDKQVKELTNSFSEFDTRTKNIDLLKIAEIGGRLGVPKNEIKEFTREVDKAYVALGDSFSGGVEAVANKLGKIKGLFRETKDLDMATAINQIGSSMNDLGASGAASEENIAEFTVRVGALPDKLKPTVAEAMALGAAFEESGVDAERSATAYSNFIKTAATDTEGFARIMNVPVQQVKDMINSDPTEFFLKFSEGLKGLDATEVSAILKSLKLNDQYLTSIVGAASEKTELFRKSIERSNQSLTEATSLQEEFNKVNNNAAAIYEKVQKKFLGIFQTEAVANTLNWLIEMFGRLLGVTIDNGEEQSKLSKILIGVTRIIAIVGAGIISTSVAMALYNGLIKESIVRTIALEAVEKARMLRLRLITILQTGWNLAIGAGGAAVAKFISLLGFKTIATNLQTAAQTKLNAAMSANPIGAVIALVGLLVTAILTYNSVIGDTEKKQKTLNDVMKDATDRAADETSALDILYKKATDDKLSREERLKAVQKLQEQYPSYFKDINAEIIMNGKAADSYYALRDAILASARAEAIKDALKERQKERLKRDEQLNQKIENEKKKYTELSSNEKHEETIYLGGDEFGIGQTVTLKNKDLKVASKKRWTNLVAQQMRNKIEDEKADSFLTDALVKEEKASAKLRAGKEAALKKQLEKSNYIVPTSGGDATGKDPKKTEAERRAEQEAIKYKEQKDKLLKEQEKYDEQSKAIELKAREMRMELMEEGYNKELEKIRLEEAKKLNELEKQKHSEAELKKLDEIIAKETGEEKQKFEAIKTQWLKHNADLTELKKQEETISALKIKVLKEKFIAEDLKRAEEVFNKKVMEQKTKENEMIASLETVEQQKAFLKDKISKDEYNKIRTWEDGKNALQKHYTKESLKIQEAYIKEQIKNLADIPDAALTQEQVKALEGMKAKLAEIGVELGVIRAGEEQNSLSTLSGFSGSADILGLTPEQWEAMFINWDTLEGKIQRIGAAMKIAQNIMTSYHQFVKANQEAELRRFEVAHERKKKALETQLAAGLISQQEYKHKTIANENELAMKKWQLEFDATKREKNMKIADAVGNTALAVMNIWSKHAKNPWMAAALTAVATAMGAVQVATIERQPLPEPPVVVGAQGGYYPVIRKQDGKMFQAKKQVSKSGIYDEPTMLVGEQGKNFPELVVSGKAMKRIDPKLKKDFMNEVARVEGFEKGFYPQLVMDSKTSDEVMKKILNALEKNTEALEKLERNGVRGVFEKNARTGKDLEEMQKEYRRLIEKNKH</sequence>
<keyword evidence="3" id="KW-0812">Transmembrane</keyword>
<dbReference type="Pfam" id="PF10145">
    <property type="entry name" value="PhageMin_Tail"/>
    <property type="match status" value="1"/>
</dbReference>
<feature type="region of interest" description="Disordered" evidence="2">
    <location>
        <begin position="850"/>
        <end position="873"/>
    </location>
</feature>
<comment type="caution">
    <text evidence="5">The sequence shown here is derived from an EMBL/GenBank/DDBJ whole genome shotgun (WGS) entry which is preliminary data.</text>
</comment>
<evidence type="ECO:0000256" key="3">
    <source>
        <dbReference type="SAM" id="Phobius"/>
    </source>
</evidence>
<feature type="coiled-coil region" evidence="1">
    <location>
        <begin position="1396"/>
        <end position="1445"/>
    </location>
</feature>
<dbReference type="InterPro" id="IPR010090">
    <property type="entry name" value="Phage_tape_meas"/>
</dbReference>
<name>A0A7Z8YQP8_9FLAO</name>
<evidence type="ECO:0000259" key="4">
    <source>
        <dbReference type="Pfam" id="PF10145"/>
    </source>
</evidence>
<reference evidence="5 6" key="1">
    <citation type="submission" date="2018-11" db="EMBL/GenBank/DDBJ databases">
        <authorList>
            <consortium name="Pathogen Informatics"/>
        </authorList>
    </citation>
    <scope>NUCLEOTIDE SEQUENCE [LARGE SCALE GENOMIC DNA]</scope>
    <source>
        <strain evidence="5 6">NCTC12929</strain>
    </source>
</reference>
<dbReference type="EMBL" id="UYIV01000001">
    <property type="protein sequence ID" value="VDH05888.1"/>
    <property type="molecule type" value="Genomic_DNA"/>
</dbReference>
<feature type="coiled-coil region" evidence="1">
    <location>
        <begin position="18"/>
        <end position="80"/>
    </location>
</feature>
<accession>A0A7Z8YQP8</accession>
<feature type="transmembrane region" description="Helical" evidence="3">
    <location>
        <begin position="516"/>
        <end position="538"/>
    </location>
</feature>
<feature type="domain" description="Phage tail tape measure protein" evidence="4">
    <location>
        <begin position="208"/>
        <end position="409"/>
    </location>
</feature>
<keyword evidence="1" id="KW-0175">Coiled coil</keyword>
<feature type="transmembrane region" description="Helical" evidence="3">
    <location>
        <begin position="559"/>
        <end position="581"/>
    </location>
</feature>
<dbReference type="NCBIfam" id="TIGR01760">
    <property type="entry name" value="tape_meas_TP901"/>
    <property type="match status" value="1"/>
</dbReference>
<feature type="compositionally biased region" description="Basic and acidic residues" evidence="2">
    <location>
        <begin position="859"/>
        <end position="873"/>
    </location>
</feature>
<evidence type="ECO:0000256" key="1">
    <source>
        <dbReference type="SAM" id="Coils"/>
    </source>
</evidence>
<evidence type="ECO:0000313" key="5">
    <source>
        <dbReference type="EMBL" id="VDH05888.1"/>
    </source>
</evidence>
<gene>
    <name evidence="5" type="ORF">NCTC12929_02046</name>
</gene>
<keyword evidence="3" id="KW-1133">Transmembrane helix</keyword>
<protein>
    <submittedName>
        <fullName evidence="5">ATPase involved in DNA repair</fullName>
    </submittedName>
</protein>
<dbReference type="RefSeq" id="WP_125151719.1">
    <property type="nucleotide sequence ID" value="NZ_UYIV01000001.1"/>
</dbReference>
<dbReference type="Proteomes" id="UP000270205">
    <property type="component" value="Unassembled WGS sequence"/>
</dbReference>
<feature type="coiled-coil region" evidence="1">
    <location>
        <begin position="727"/>
        <end position="766"/>
    </location>
</feature>
<proteinExistence type="predicted"/>
<keyword evidence="3" id="KW-0472">Membrane</keyword>
<evidence type="ECO:0000313" key="6">
    <source>
        <dbReference type="Proteomes" id="UP000270205"/>
    </source>
</evidence>
<evidence type="ECO:0000256" key="2">
    <source>
        <dbReference type="SAM" id="MobiDB-lite"/>
    </source>
</evidence>
<organism evidence="5 6">
    <name type="scientific">Bergeyella zoohelcum</name>
    <dbReference type="NCBI Taxonomy" id="1015"/>
    <lineage>
        <taxon>Bacteria</taxon>
        <taxon>Pseudomonadati</taxon>
        <taxon>Bacteroidota</taxon>
        <taxon>Flavobacteriia</taxon>
        <taxon>Flavobacteriales</taxon>
        <taxon>Weeksellaceae</taxon>
        <taxon>Bergeyella</taxon>
    </lineage>
</organism>